<dbReference type="InterPro" id="IPR015621">
    <property type="entry name" value="IL-1_rcpt_fam"/>
</dbReference>
<keyword evidence="4" id="KW-0964">Secreted</keyword>
<feature type="domain" description="Ig-like" evidence="17">
    <location>
        <begin position="65"/>
        <end position="137"/>
    </location>
</feature>
<evidence type="ECO:0000256" key="3">
    <source>
        <dbReference type="ARBA" id="ARBA00009752"/>
    </source>
</evidence>
<keyword evidence="14" id="KW-0325">Glycoprotein</keyword>
<protein>
    <submittedName>
        <fullName evidence="19">Interleukin-1 receptor type 2-like</fullName>
    </submittedName>
</protein>
<dbReference type="InterPro" id="IPR007110">
    <property type="entry name" value="Ig-like_dom"/>
</dbReference>
<evidence type="ECO:0000313" key="18">
    <source>
        <dbReference type="Proteomes" id="UP000504617"/>
    </source>
</evidence>
<proteinExistence type="inferred from homology"/>
<dbReference type="PANTHER" id="PTHR11890">
    <property type="entry name" value="INTERLEUKIN-1 RECEPTOR FAMILY MEMBER"/>
    <property type="match status" value="1"/>
</dbReference>
<evidence type="ECO:0000256" key="7">
    <source>
        <dbReference type="ARBA" id="ARBA00022737"/>
    </source>
</evidence>
<reference evidence="19" key="1">
    <citation type="submission" date="2025-08" db="UniProtKB">
        <authorList>
            <consortium name="RefSeq"/>
        </authorList>
    </citation>
    <scope>IDENTIFICATION</scope>
    <source>
        <tissue evidence="19">Skeletal muscle</tissue>
    </source>
</reference>
<dbReference type="InterPro" id="IPR036179">
    <property type="entry name" value="Ig-like_dom_sf"/>
</dbReference>
<keyword evidence="10" id="KW-0520">NAD</keyword>
<comment type="similarity">
    <text evidence="3">Belongs to the interleukin-1 receptor family.</text>
</comment>
<dbReference type="AlphaFoldDB" id="A0A6I9YDY2"/>
<evidence type="ECO:0000256" key="12">
    <source>
        <dbReference type="ARBA" id="ARBA00023157"/>
    </source>
</evidence>
<dbReference type="InterPro" id="IPR004077">
    <property type="entry name" value="IL-1_rcpt_II-typ"/>
</dbReference>
<evidence type="ECO:0000256" key="9">
    <source>
        <dbReference type="ARBA" id="ARBA00022989"/>
    </source>
</evidence>
<keyword evidence="5 16" id="KW-0812">Transmembrane</keyword>
<evidence type="ECO:0000256" key="11">
    <source>
        <dbReference type="ARBA" id="ARBA00023136"/>
    </source>
</evidence>
<feature type="domain" description="Ig-like" evidence="17">
    <location>
        <begin position="252"/>
        <end position="358"/>
    </location>
</feature>
<dbReference type="InterPro" id="IPR013783">
    <property type="entry name" value="Ig-like_fold"/>
</dbReference>
<keyword evidence="13" id="KW-0675">Receptor</keyword>
<dbReference type="GO" id="GO:0016787">
    <property type="term" value="F:hydrolase activity"/>
    <property type="evidence" value="ECO:0007669"/>
    <property type="project" value="UniProtKB-KW"/>
</dbReference>
<dbReference type="PRINTS" id="PR01539">
    <property type="entry name" value="INTRLEUKN1R2"/>
</dbReference>
<evidence type="ECO:0000256" key="8">
    <source>
        <dbReference type="ARBA" id="ARBA00022801"/>
    </source>
</evidence>
<keyword evidence="8" id="KW-0378">Hydrolase</keyword>
<evidence type="ECO:0000256" key="13">
    <source>
        <dbReference type="ARBA" id="ARBA00023170"/>
    </source>
</evidence>
<comment type="subcellular location">
    <subcellularLocation>
        <location evidence="1">Membrane</location>
        <topology evidence="1">Single-pass type I membrane protein</topology>
    </subcellularLocation>
    <subcellularLocation>
        <location evidence="2">Secreted</location>
    </subcellularLocation>
</comment>
<evidence type="ECO:0000256" key="15">
    <source>
        <dbReference type="ARBA" id="ARBA00023319"/>
    </source>
</evidence>
<dbReference type="GO" id="GO:0005576">
    <property type="term" value="C:extracellular region"/>
    <property type="evidence" value="ECO:0007669"/>
    <property type="project" value="UniProtKB-SubCell"/>
</dbReference>
<sequence length="404" mass="46279">MKNYRSPYVIPDFSLSCFLWQVVPRLLCIFSANMINISAFRIHRVESADNCQDHTIYSWPTFVLEGEPAVLKCLQYFDLSLNLTWNKKGSSTIIPAGFKGPRIMSQDNIVWLLPTILQDSGEYICTQRNSSYCAKVSIHLKVVKRNETNNISYPQKAFLLSSGKIVCPNLENFRQNNTNYELKWYKDSIRLNMDNKKFAALNGTNYLLINPISMSDSGYYTCEMTFEFEKEQYNITRTIQLQILEEKKNNIPIIVNPDERITSATLGSQLTIPCRVFIGANNHSDVDVWWLANNSYIQNMYPDERVKEGETGQFVENNNSSIEVQLIFDSITEADFHTEFRCVAQNGGGNRVQTVTVTEKKKDRELSWYLAVTPVALAVVILGGVYLSKYWKQRSTKGYVVANS</sequence>
<dbReference type="GO" id="GO:0004910">
    <property type="term" value="F:interleukin-1, type II, blocking receptor activity"/>
    <property type="evidence" value="ECO:0007669"/>
    <property type="project" value="InterPro"/>
</dbReference>
<keyword evidence="15" id="KW-0393">Immunoglobulin domain</keyword>
<organism evidence="18 19">
    <name type="scientific">Thamnophis sirtalis</name>
    <dbReference type="NCBI Taxonomy" id="35019"/>
    <lineage>
        <taxon>Eukaryota</taxon>
        <taxon>Metazoa</taxon>
        <taxon>Chordata</taxon>
        <taxon>Craniata</taxon>
        <taxon>Vertebrata</taxon>
        <taxon>Euteleostomi</taxon>
        <taxon>Lepidosauria</taxon>
        <taxon>Squamata</taxon>
        <taxon>Bifurcata</taxon>
        <taxon>Unidentata</taxon>
        <taxon>Episquamata</taxon>
        <taxon>Toxicofera</taxon>
        <taxon>Serpentes</taxon>
        <taxon>Colubroidea</taxon>
        <taxon>Colubridae</taxon>
        <taxon>Natricinae</taxon>
        <taxon>Thamnophis</taxon>
    </lineage>
</organism>
<name>A0A6I9YDY2_9SAUR</name>
<keyword evidence="11 16" id="KW-0472">Membrane</keyword>
<evidence type="ECO:0000256" key="2">
    <source>
        <dbReference type="ARBA" id="ARBA00004613"/>
    </source>
</evidence>
<dbReference type="FunFam" id="2.60.40.10:FF:000284">
    <property type="entry name" value="interleukin-1 receptor accessory protein-like 1"/>
    <property type="match status" value="1"/>
</dbReference>
<evidence type="ECO:0000256" key="14">
    <source>
        <dbReference type="ARBA" id="ARBA00023180"/>
    </source>
</evidence>
<keyword evidence="12" id="KW-1015">Disulfide bond</keyword>
<evidence type="ECO:0000256" key="16">
    <source>
        <dbReference type="SAM" id="Phobius"/>
    </source>
</evidence>
<evidence type="ECO:0000256" key="5">
    <source>
        <dbReference type="ARBA" id="ARBA00022692"/>
    </source>
</evidence>
<dbReference type="InterPro" id="IPR004074">
    <property type="entry name" value="IL-1_rcpt_I/II-typ"/>
</dbReference>
<keyword evidence="9 16" id="KW-1133">Transmembrane helix</keyword>
<dbReference type="GeneID" id="106549293"/>
<dbReference type="SMART" id="SM00409">
    <property type="entry name" value="IG"/>
    <property type="match status" value="3"/>
</dbReference>
<dbReference type="PROSITE" id="PS50835">
    <property type="entry name" value="IG_LIKE"/>
    <property type="match status" value="3"/>
</dbReference>
<keyword evidence="7" id="KW-0677">Repeat</keyword>
<dbReference type="GO" id="GO:0019966">
    <property type="term" value="F:interleukin-1 binding"/>
    <property type="evidence" value="ECO:0007669"/>
    <property type="project" value="TreeGrafter"/>
</dbReference>
<keyword evidence="18" id="KW-1185">Reference proteome</keyword>
<accession>A0A6I9YDY2</accession>
<evidence type="ECO:0000313" key="19">
    <source>
        <dbReference type="RefSeq" id="XP_013922372.1"/>
    </source>
</evidence>
<dbReference type="InterPro" id="IPR013151">
    <property type="entry name" value="Immunoglobulin_dom"/>
</dbReference>
<evidence type="ECO:0000259" key="17">
    <source>
        <dbReference type="PROSITE" id="PS50835"/>
    </source>
</evidence>
<dbReference type="RefSeq" id="XP_013922372.1">
    <property type="nucleotide sequence ID" value="XM_014066897.1"/>
</dbReference>
<dbReference type="OrthoDB" id="9881731at2759"/>
<dbReference type="PANTHER" id="PTHR11890:SF3">
    <property type="entry name" value="INTERLEUKIN-1 RECEPTOR TYPE 2"/>
    <property type="match status" value="1"/>
</dbReference>
<evidence type="ECO:0000256" key="10">
    <source>
        <dbReference type="ARBA" id="ARBA00023027"/>
    </source>
</evidence>
<dbReference type="InterPro" id="IPR013098">
    <property type="entry name" value="Ig_I-set"/>
</dbReference>
<dbReference type="Gene3D" id="2.60.40.10">
    <property type="entry name" value="Immunoglobulins"/>
    <property type="match status" value="3"/>
</dbReference>
<gene>
    <name evidence="19" type="primary">LOC106549293</name>
</gene>
<dbReference type="Proteomes" id="UP000504617">
    <property type="component" value="Unplaced"/>
</dbReference>
<dbReference type="PRINTS" id="PR01536">
    <property type="entry name" value="INTRLKN1R12F"/>
</dbReference>
<dbReference type="SUPFAM" id="SSF48726">
    <property type="entry name" value="Immunoglobulin"/>
    <property type="match status" value="3"/>
</dbReference>
<keyword evidence="6" id="KW-0732">Signal</keyword>
<dbReference type="Pfam" id="PF07679">
    <property type="entry name" value="I-set"/>
    <property type="match status" value="1"/>
</dbReference>
<feature type="domain" description="Ig-like" evidence="17">
    <location>
        <begin position="165"/>
        <end position="236"/>
    </location>
</feature>
<dbReference type="InterPro" id="IPR003599">
    <property type="entry name" value="Ig_sub"/>
</dbReference>
<evidence type="ECO:0000256" key="6">
    <source>
        <dbReference type="ARBA" id="ARBA00022729"/>
    </source>
</evidence>
<dbReference type="KEGG" id="tsr:106549293"/>
<dbReference type="GO" id="GO:0016020">
    <property type="term" value="C:membrane"/>
    <property type="evidence" value="ECO:0007669"/>
    <property type="project" value="UniProtKB-SubCell"/>
</dbReference>
<dbReference type="FunFam" id="2.60.40.10:FF:000188">
    <property type="entry name" value="Interleukin-1 receptor accessory protein-like 1"/>
    <property type="match status" value="1"/>
</dbReference>
<evidence type="ECO:0000256" key="4">
    <source>
        <dbReference type="ARBA" id="ARBA00022525"/>
    </source>
</evidence>
<evidence type="ECO:0000256" key="1">
    <source>
        <dbReference type="ARBA" id="ARBA00004479"/>
    </source>
</evidence>
<dbReference type="Pfam" id="PF00047">
    <property type="entry name" value="ig"/>
    <property type="match status" value="1"/>
</dbReference>
<feature type="transmembrane region" description="Helical" evidence="16">
    <location>
        <begin position="366"/>
        <end position="387"/>
    </location>
</feature>